<proteinExistence type="predicted"/>
<reference evidence="2 3" key="1">
    <citation type="journal article" date="2018" name="Front. Microbiol.">
        <title>Description and Comparative Genomics of Macrococcus caseolyticus subsp. hominis subsp. nov., Macrococcus goetzii sp. nov., Macrococcus epidermidis sp. nov., and Macrococcus bohemicus sp. nov., Novel Macrococci From Human Clinical Material With Virulence Potential and Suspected Uptake of Foreign DNA by Natural Transformation.</title>
        <authorList>
            <person name="Maslanova I."/>
            <person name="Wertheimer Z."/>
            <person name="Sedlacek I."/>
            <person name="Svec P."/>
            <person name="Indrakova A."/>
            <person name="Kovarovic V."/>
            <person name="Schumann P."/>
            <person name="Sproer C."/>
            <person name="Kralova S."/>
            <person name="Sedo O."/>
            <person name="Kristofova L."/>
            <person name="Vrbovska V."/>
            <person name="Fuzik T."/>
            <person name="Petras P."/>
            <person name="Zdrahal Z."/>
            <person name="Ruzickova V."/>
            <person name="Doskar J."/>
            <person name="Pantucek R."/>
        </authorList>
    </citation>
    <scope>NUCLEOTIDE SEQUENCE [LARGE SCALE GENOMIC DNA]</scope>
    <source>
        <strain evidence="2 3">01/688</strain>
    </source>
</reference>
<sequence>IADVNDTNPKVADVLTATTAPGTGVEGQPVPAGQQVVTPNVSGSTITSTPVNGISVDGTGQLTGTPTGLTWSNDPTAPNYETQTVTIPVTVTNGTQTETVDVLVTVQR</sequence>
<accession>A0A327ZM93</accession>
<evidence type="ECO:0000313" key="3">
    <source>
        <dbReference type="Proteomes" id="UP000249808"/>
    </source>
</evidence>
<comment type="caution">
    <text evidence="2">The sequence shown here is derived from an EMBL/GenBank/DDBJ whole genome shotgun (WGS) entry which is preliminary data.</text>
</comment>
<keyword evidence="3" id="KW-1185">Reference proteome</keyword>
<gene>
    <name evidence="2" type="ORF">BHU61_13225</name>
</gene>
<feature type="non-terminal residue" evidence="2">
    <location>
        <position position="1"/>
    </location>
</feature>
<dbReference type="AlphaFoldDB" id="A0A327ZM93"/>
<feature type="compositionally biased region" description="Polar residues" evidence="1">
    <location>
        <begin position="40"/>
        <end position="52"/>
    </location>
</feature>
<name>A0A327ZM93_9STAP</name>
<feature type="non-terminal residue" evidence="2">
    <location>
        <position position="108"/>
    </location>
</feature>
<dbReference type="EMBL" id="PZJH01000028">
    <property type="protein sequence ID" value="RAK43570.1"/>
    <property type="molecule type" value="Genomic_DNA"/>
</dbReference>
<dbReference type="Proteomes" id="UP000249808">
    <property type="component" value="Unassembled WGS sequence"/>
</dbReference>
<organism evidence="2 3">
    <name type="scientific">Macrococcus epidermidis</name>
    <dbReference type="NCBI Taxonomy" id="1902580"/>
    <lineage>
        <taxon>Bacteria</taxon>
        <taxon>Bacillati</taxon>
        <taxon>Bacillota</taxon>
        <taxon>Bacilli</taxon>
        <taxon>Bacillales</taxon>
        <taxon>Staphylococcaceae</taxon>
        <taxon>Macrococcus</taxon>
    </lineage>
</organism>
<evidence type="ECO:0000313" key="2">
    <source>
        <dbReference type="EMBL" id="RAK43570.1"/>
    </source>
</evidence>
<evidence type="ECO:0000256" key="1">
    <source>
        <dbReference type="SAM" id="MobiDB-lite"/>
    </source>
</evidence>
<feature type="region of interest" description="Disordered" evidence="1">
    <location>
        <begin position="40"/>
        <end position="66"/>
    </location>
</feature>
<protein>
    <submittedName>
        <fullName evidence="2">Uncharacterized protein</fullName>
    </submittedName>
</protein>